<accession>H6SP94</accession>
<reference evidence="2 3" key="1">
    <citation type="submission" date="2012-02" db="EMBL/GenBank/DDBJ databases">
        <title>Shotgun genome sequence of Phaeospirillum photometricum DSM 122.</title>
        <authorList>
            <person name="Duquesne K."/>
            <person name="Sturgis J."/>
        </authorList>
    </citation>
    <scope>NUCLEOTIDE SEQUENCE [LARGE SCALE GENOMIC DNA]</scope>
    <source>
        <strain evidence="3">DSM122</strain>
    </source>
</reference>
<evidence type="ECO:0000313" key="2">
    <source>
        <dbReference type="EMBL" id="CCG09419.1"/>
    </source>
</evidence>
<dbReference type="AlphaFoldDB" id="H6SP94"/>
<dbReference type="eggNOG" id="COG3009">
    <property type="taxonomic scope" value="Bacteria"/>
</dbReference>
<sequence length="205" mass="22035">MTFRPFLLVSLVVALLGACAESPPRRLHVLAADFPPATGGEARVLVELLPVVFPERLNRLDLVLEPSGAPLSVRESERWAAPLPDEMRQILADALWAGLGAQDVYRAPVDPRSTRLPLLRLAVRIERFEAGDQARVEASWTVRRLPDGPPLACRRLVETPVSAPTADAAVAALGRSAGQIAILLAASLDAFTRGEGGACEAEPRR</sequence>
<organism evidence="2 3">
    <name type="scientific">Pararhodospirillum photometricum DSM 122</name>
    <dbReference type="NCBI Taxonomy" id="1150469"/>
    <lineage>
        <taxon>Bacteria</taxon>
        <taxon>Pseudomonadati</taxon>
        <taxon>Pseudomonadota</taxon>
        <taxon>Alphaproteobacteria</taxon>
        <taxon>Rhodospirillales</taxon>
        <taxon>Rhodospirillaceae</taxon>
        <taxon>Pararhodospirillum</taxon>
    </lineage>
</organism>
<dbReference type="OrthoDB" id="7064073at2"/>
<protein>
    <submittedName>
        <fullName evidence="2">Uncharacterized protein conserved in bacteria</fullName>
    </submittedName>
</protein>
<dbReference type="HOGENOM" id="CLU_096001_0_0_5"/>
<dbReference type="Proteomes" id="UP000033220">
    <property type="component" value="Chromosome DSM 122"/>
</dbReference>
<dbReference type="InterPro" id="IPR005586">
    <property type="entry name" value="ABC_trans_aux"/>
</dbReference>
<dbReference type="STRING" id="1150469.RSPPHO_02793"/>
<dbReference type="KEGG" id="rpm:RSPPHO_02793"/>
<dbReference type="RefSeq" id="WP_014416049.1">
    <property type="nucleotide sequence ID" value="NC_017059.1"/>
</dbReference>
<dbReference type="PROSITE" id="PS51257">
    <property type="entry name" value="PROKAR_LIPOPROTEIN"/>
    <property type="match status" value="1"/>
</dbReference>
<feature type="domain" description="ABC-type transport auxiliary lipoprotein component" evidence="1">
    <location>
        <begin position="38"/>
        <end position="181"/>
    </location>
</feature>
<dbReference type="PATRIC" id="fig|1150469.3.peg.3161"/>
<evidence type="ECO:0000259" key="1">
    <source>
        <dbReference type="Pfam" id="PF03886"/>
    </source>
</evidence>
<dbReference type="SUPFAM" id="SSF159594">
    <property type="entry name" value="XCC0632-like"/>
    <property type="match status" value="1"/>
</dbReference>
<dbReference type="Gene3D" id="3.40.50.10610">
    <property type="entry name" value="ABC-type transport auxiliary lipoprotein component"/>
    <property type="match status" value="1"/>
</dbReference>
<proteinExistence type="predicted"/>
<evidence type="ECO:0000313" key="3">
    <source>
        <dbReference type="Proteomes" id="UP000033220"/>
    </source>
</evidence>
<gene>
    <name evidence="2" type="ORF">RSPPHO_02793</name>
</gene>
<dbReference type="EMBL" id="HE663493">
    <property type="protein sequence ID" value="CCG09419.1"/>
    <property type="molecule type" value="Genomic_DNA"/>
</dbReference>
<keyword evidence="3" id="KW-1185">Reference proteome</keyword>
<name>H6SP94_PARPM</name>
<dbReference type="Pfam" id="PF03886">
    <property type="entry name" value="ABC_trans_aux"/>
    <property type="match status" value="1"/>
</dbReference>